<dbReference type="AlphaFoldDB" id="A0A1H6TR76"/>
<reference evidence="2" key="1">
    <citation type="submission" date="2016-10" db="EMBL/GenBank/DDBJ databases">
        <authorList>
            <person name="Varghese N."/>
        </authorList>
    </citation>
    <scope>NUCLEOTIDE SEQUENCE [LARGE SCALE GENOMIC DNA]</scope>
    <source>
        <strain evidence="2">DSM 24868</strain>
    </source>
</reference>
<dbReference type="RefSeq" id="WP_042212304.1">
    <property type="nucleotide sequence ID" value="NZ_BBLU01000001.1"/>
</dbReference>
<name>A0A1H6TR76_9MICO</name>
<organism evidence="1 2">
    <name type="scientific">Demequina mangrovi</name>
    <dbReference type="NCBI Taxonomy" id="1043493"/>
    <lineage>
        <taxon>Bacteria</taxon>
        <taxon>Bacillati</taxon>
        <taxon>Actinomycetota</taxon>
        <taxon>Actinomycetes</taxon>
        <taxon>Micrococcales</taxon>
        <taxon>Demequinaceae</taxon>
        <taxon>Demequina</taxon>
    </lineage>
</organism>
<sequence>MSTDQPDDNPLWIEIEEFRELYAKDPTVADDVHGAVARSYPDRPALADAVVDSLVAGFDMHADEDAIEDVIEACARLIPLLSALKTLRDSGDHALADLLESAPANAGRWLHLGGWAIHTPDGDEAAFMFARLDAGRAWVLLLSDPT</sequence>
<dbReference type="OrthoDB" id="5143751at2"/>
<dbReference type="Proteomes" id="UP000183315">
    <property type="component" value="Unassembled WGS sequence"/>
</dbReference>
<gene>
    <name evidence="1" type="ORF">SAMN05421637_0092</name>
</gene>
<evidence type="ECO:0000313" key="1">
    <source>
        <dbReference type="EMBL" id="SEI81766.1"/>
    </source>
</evidence>
<dbReference type="EMBL" id="FNZI01000001">
    <property type="protein sequence ID" value="SEI81766.1"/>
    <property type="molecule type" value="Genomic_DNA"/>
</dbReference>
<protein>
    <submittedName>
        <fullName evidence="1">Uncharacterized protein</fullName>
    </submittedName>
</protein>
<accession>A0A1H6TR76</accession>
<evidence type="ECO:0000313" key="2">
    <source>
        <dbReference type="Proteomes" id="UP000183315"/>
    </source>
</evidence>
<keyword evidence="2" id="KW-1185">Reference proteome</keyword>
<proteinExistence type="predicted"/>